<proteinExistence type="predicted"/>
<dbReference type="SUPFAM" id="SSF53822">
    <property type="entry name" value="Periplasmic binding protein-like I"/>
    <property type="match status" value="1"/>
</dbReference>
<keyword evidence="1" id="KW-0472">Membrane</keyword>
<dbReference type="Proteomes" id="UP001501237">
    <property type="component" value="Unassembled WGS sequence"/>
</dbReference>
<feature type="transmembrane region" description="Helical" evidence="1">
    <location>
        <begin position="7"/>
        <end position="27"/>
    </location>
</feature>
<keyword evidence="1" id="KW-0812">Transmembrane</keyword>
<keyword evidence="1" id="KW-1133">Transmembrane helix</keyword>
<dbReference type="InterPro" id="IPR028082">
    <property type="entry name" value="Peripla_BP_I"/>
</dbReference>
<evidence type="ECO:0000313" key="2">
    <source>
        <dbReference type="EMBL" id="GAA3234491.1"/>
    </source>
</evidence>
<name>A0ABP6QNA4_9ACTN</name>
<organism evidence="2 3">
    <name type="scientific">Actinocorallia longicatena</name>
    <dbReference type="NCBI Taxonomy" id="111803"/>
    <lineage>
        <taxon>Bacteria</taxon>
        <taxon>Bacillati</taxon>
        <taxon>Actinomycetota</taxon>
        <taxon>Actinomycetes</taxon>
        <taxon>Streptosporangiales</taxon>
        <taxon>Thermomonosporaceae</taxon>
        <taxon>Actinocorallia</taxon>
    </lineage>
</organism>
<evidence type="ECO:0000313" key="3">
    <source>
        <dbReference type="Proteomes" id="UP001501237"/>
    </source>
</evidence>
<accession>A0ABP6QNA4</accession>
<dbReference type="Gene3D" id="3.40.50.2300">
    <property type="match status" value="2"/>
</dbReference>
<sequence length="466" mass="50106">MRRLPPAFRRLIIVVVLVVAVGVVFVVERRSSGEGCEGGLVLKGTECVGLTDGSARFGNDLDGLLKRMLRENESVRGTKDRVKVAFMIPATTGANGPETPVSVRTQIQGALAAVHRANTRLGPRTIRFELAVANTGDRARYWEIATGQVVADPRVVAVSGLGSSVDTTLSAIARLKRDKVPMVGATMTADDLHDIKGGLVRVAPPNEDEAKALVREVPRTAKGSVLMLRDADETDLYAADLAGEFRRSLADLKPEEVPFTYGPAETSGDPFWQLRVRICSRKPSHILFAGRGRQLQDLLQGFGAEACDGLNTTIISGDDAARVVPEGTVADALRLGITLRYASLASPEAFTVRPDLRTGFGQFEQSWLELGFSREDMADGQAMMAYDSVYAVVQAANNVGSKGTPVTRAGIAAQWFQMNDLQDLKYGFNGASGRISFDPVTGNPIAKPVPIIELSSTGVRRLVTVR</sequence>
<dbReference type="RefSeq" id="WP_344836557.1">
    <property type="nucleotide sequence ID" value="NZ_BAAAUV010000026.1"/>
</dbReference>
<protein>
    <submittedName>
        <fullName evidence="2">ABC transporter substrate-binding protein</fullName>
    </submittedName>
</protein>
<comment type="caution">
    <text evidence="2">The sequence shown here is derived from an EMBL/GenBank/DDBJ whole genome shotgun (WGS) entry which is preliminary data.</text>
</comment>
<dbReference type="EMBL" id="BAAAUV010000026">
    <property type="protein sequence ID" value="GAA3234491.1"/>
    <property type="molecule type" value="Genomic_DNA"/>
</dbReference>
<evidence type="ECO:0000256" key="1">
    <source>
        <dbReference type="SAM" id="Phobius"/>
    </source>
</evidence>
<gene>
    <name evidence="2" type="ORF">GCM10010468_67680</name>
</gene>
<keyword evidence="3" id="KW-1185">Reference proteome</keyword>
<reference evidence="3" key="1">
    <citation type="journal article" date="2019" name="Int. J. Syst. Evol. Microbiol.">
        <title>The Global Catalogue of Microorganisms (GCM) 10K type strain sequencing project: providing services to taxonomists for standard genome sequencing and annotation.</title>
        <authorList>
            <consortium name="The Broad Institute Genomics Platform"/>
            <consortium name="The Broad Institute Genome Sequencing Center for Infectious Disease"/>
            <person name="Wu L."/>
            <person name="Ma J."/>
        </authorList>
    </citation>
    <scope>NUCLEOTIDE SEQUENCE [LARGE SCALE GENOMIC DNA]</scope>
    <source>
        <strain evidence="3">JCM 9377</strain>
    </source>
</reference>